<keyword evidence="6 13" id="KW-0573">Peptidoglycan synthesis</keyword>
<keyword evidence="3" id="KW-0808">Transferase</keyword>
<evidence type="ECO:0000256" key="2">
    <source>
        <dbReference type="ARBA" id="ARBA00022475"/>
    </source>
</evidence>
<evidence type="ECO:0000256" key="4">
    <source>
        <dbReference type="ARBA" id="ARBA00022729"/>
    </source>
</evidence>
<evidence type="ECO:0000256" key="1">
    <source>
        <dbReference type="ARBA" id="ARBA00004752"/>
    </source>
</evidence>
<dbReference type="GO" id="GO:0018104">
    <property type="term" value="P:peptidoglycan-protein cross-linking"/>
    <property type="evidence" value="ECO:0007669"/>
    <property type="project" value="TreeGrafter"/>
</dbReference>
<evidence type="ECO:0000256" key="9">
    <source>
        <dbReference type="ARBA" id="ARBA00023288"/>
    </source>
</evidence>
<dbReference type="PATRIC" id="fig|1003195.29.peg.1283"/>
<evidence type="ECO:0000313" key="17">
    <source>
        <dbReference type="EMBL" id="AEW93649.1"/>
    </source>
</evidence>
<evidence type="ECO:0000256" key="3">
    <source>
        <dbReference type="ARBA" id="ARBA00022679"/>
    </source>
</evidence>
<evidence type="ECO:0000256" key="10">
    <source>
        <dbReference type="ARBA" id="ARBA00023315"/>
    </source>
</evidence>
<dbReference type="Gene3D" id="2.60.40.3780">
    <property type="match status" value="1"/>
</dbReference>
<name>G8WTK6_STREN</name>
<evidence type="ECO:0000256" key="13">
    <source>
        <dbReference type="PROSITE-ProRule" id="PRU01373"/>
    </source>
</evidence>
<evidence type="ECO:0000256" key="11">
    <source>
        <dbReference type="ARBA" id="ARBA00023316"/>
    </source>
</evidence>
<keyword evidence="8" id="KW-0564">Palmitate</keyword>
<dbReference type="PROSITE" id="PS52029">
    <property type="entry name" value="LD_TPASE"/>
    <property type="match status" value="1"/>
</dbReference>
<accession>G8WTK6</accession>
<keyword evidence="18" id="KW-1185">Reference proteome</keyword>
<evidence type="ECO:0000256" key="7">
    <source>
        <dbReference type="ARBA" id="ARBA00023136"/>
    </source>
</evidence>
<dbReference type="PANTHER" id="PTHR30582">
    <property type="entry name" value="L,D-TRANSPEPTIDASE"/>
    <property type="match status" value="1"/>
</dbReference>
<dbReference type="InterPro" id="IPR038063">
    <property type="entry name" value="Transpep_catalytic_dom"/>
</dbReference>
<sequence length="425" mass="45096">MTMSQTPRSRPAILRVSCAVVLAATLAACGDGSDDPLAAKPYDATGQIAYSTADGSRRVDPDKPLKITARGDGNKITDVTATDATGRYLRGELAADGREWHSTAPLAAGAHYTVRVSTEDEDGRPGRQTVGFDTAPADANLRVRFGPDAGVYGVGQPVTAELSRPVRDAAARAVVEGALHVTSHPAVNGAWHWVDSRTLHYRPRDFWPADARIEVTSTLQGTRVEGGLYGGPAAPLTLRTGDRVVAVTDAGAHQLTLTRNGHRVRTVPVTTGKPGFATRNGIKVVLGKEPFVRMRSSTIGIDVGSHDSYDLPVHWATRVTWSGEYVHAAPWSVGSQGSANVSHGCTGMSTDNAHWFYDQVRPGDVVEVVGSEGRGMEPFGNGFGDWNLSWSEWLRGSALAAKGRPGGHDGTARQPGDAARLAPRT</sequence>
<evidence type="ECO:0000256" key="12">
    <source>
        <dbReference type="ARBA" id="ARBA00060592"/>
    </source>
</evidence>
<dbReference type="AlphaFoldDB" id="G8WTK6"/>
<dbReference type="eggNOG" id="COG1376">
    <property type="taxonomic scope" value="Bacteria"/>
</dbReference>
<dbReference type="InterPro" id="IPR041280">
    <property type="entry name" value="Big_10"/>
</dbReference>
<evidence type="ECO:0000256" key="5">
    <source>
        <dbReference type="ARBA" id="ARBA00022960"/>
    </source>
</evidence>
<keyword evidence="5 13" id="KW-0133">Cell shape</keyword>
<feature type="active site" description="Proton donor/acceptor" evidence="13">
    <location>
        <position position="327"/>
    </location>
</feature>
<reference evidence="18" key="1">
    <citation type="submission" date="2011-12" db="EMBL/GenBank/DDBJ databases">
        <title>Complete genome sequence of Streptomyces cattleya strain DSM 46488.</title>
        <authorList>
            <person name="Ou H.-Y."/>
            <person name="Li P."/>
            <person name="Zhao C."/>
            <person name="O'Hagan D."/>
            <person name="Deng Z."/>
        </authorList>
    </citation>
    <scope>NUCLEOTIDE SEQUENCE [LARGE SCALE GENOMIC DNA]</scope>
    <source>
        <strain evidence="18">ATCC 35852 / DSM 46488 / JCM 4925 / NBRC 14057 / NRRL 8057</strain>
    </source>
</reference>
<gene>
    <name evidence="17" type="ordered locus">SCATT_12780</name>
</gene>
<feature type="active site" description="Nucleophile" evidence="13">
    <location>
        <position position="345"/>
    </location>
</feature>
<evidence type="ECO:0000256" key="8">
    <source>
        <dbReference type="ARBA" id="ARBA00023139"/>
    </source>
</evidence>
<evidence type="ECO:0000256" key="6">
    <source>
        <dbReference type="ARBA" id="ARBA00022984"/>
    </source>
</evidence>
<keyword evidence="9 17" id="KW-0449">Lipoprotein</keyword>
<dbReference type="GO" id="GO:0005576">
    <property type="term" value="C:extracellular region"/>
    <property type="evidence" value="ECO:0007669"/>
    <property type="project" value="TreeGrafter"/>
</dbReference>
<dbReference type="InterPro" id="IPR050979">
    <property type="entry name" value="LD-transpeptidase"/>
</dbReference>
<feature type="chain" id="PRO_5039659827" evidence="15">
    <location>
        <begin position="24"/>
        <end position="425"/>
    </location>
</feature>
<dbReference type="GO" id="GO:0071972">
    <property type="term" value="F:peptidoglycan L,D-transpeptidase activity"/>
    <property type="evidence" value="ECO:0007669"/>
    <property type="project" value="TreeGrafter"/>
</dbReference>
<dbReference type="STRING" id="1003195.SCATT_12780"/>
<organism evidence="17 18">
    <name type="scientific">Streptantibioticus cattleyicolor (strain ATCC 35852 / DSM 46488 / JCM 4925 / NBRC 14057 / NRRL 8057)</name>
    <name type="common">Streptomyces cattleya</name>
    <dbReference type="NCBI Taxonomy" id="1003195"/>
    <lineage>
        <taxon>Bacteria</taxon>
        <taxon>Bacillati</taxon>
        <taxon>Actinomycetota</taxon>
        <taxon>Actinomycetes</taxon>
        <taxon>Kitasatosporales</taxon>
        <taxon>Streptomycetaceae</taxon>
        <taxon>Streptantibioticus</taxon>
    </lineage>
</organism>
<dbReference type="Pfam" id="PF17964">
    <property type="entry name" value="Big_10"/>
    <property type="match status" value="1"/>
</dbReference>
<dbReference type="Pfam" id="PF03734">
    <property type="entry name" value="YkuD"/>
    <property type="match status" value="1"/>
</dbReference>
<feature type="signal peptide" evidence="15">
    <location>
        <begin position="1"/>
        <end position="23"/>
    </location>
</feature>
<dbReference type="HOGENOM" id="CLU_039404_3_0_11"/>
<dbReference type="UniPathway" id="UPA00219"/>
<comment type="pathway">
    <text evidence="12">Glycan biosynthesis.</text>
</comment>
<dbReference type="EMBL" id="CP003219">
    <property type="protein sequence ID" value="AEW93649.1"/>
    <property type="molecule type" value="Genomic_DNA"/>
</dbReference>
<evidence type="ECO:0000313" key="18">
    <source>
        <dbReference type="Proteomes" id="UP000007842"/>
    </source>
</evidence>
<keyword evidence="7" id="KW-0472">Membrane</keyword>
<dbReference type="SUPFAM" id="SSF141523">
    <property type="entry name" value="L,D-transpeptidase catalytic domain-like"/>
    <property type="match status" value="1"/>
</dbReference>
<dbReference type="Proteomes" id="UP000007842">
    <property type="component" value="Chromosome"/>
</dbReference>
<dbReference type="InterPro" id="IPR005490">
    <property type="entry name" value="LD_TPept_cat_dom"/>
</dbReference>
<keyword evidence="11 13" id="KW-0961">Cell wall biogenesis/degradation</keyword>
<keyword evidence="10" id="KW-0012">Acyltransferase</keyword>
<evidence type="ECO:0000256" key="14">
    <source>
        <dbReference type="SAM" id="MobiDB-lite"/>
    </source>
</evidence>
<protein>
    <submittedName>
        <fullName evidence="17">Lipoprotein</fullName>
    </submittedName>
</protein>
<dbReference type="GO" id="GO:0008360">
    <property type="term" value="P:regulation of cell shape"/>
    <property type="evidence" value="ECO:0007669"/>
    <property type="project" value="UniProtKB-UniRule"/>
</dbReference>
<keyword evidence="4 15" id="KW-0732">Signal</keyword>
<dbReference type="Gene3D" id="2.60.40.3710">
    <property type="match status" value="1"/>
</dbReference>
<keyword evidence="2" id="KW-1003">Cell membrane</keyword>
<dbReference type="KEGG" id="scy:SCATT_12780"/>
<feature type="domain" description="L,D-TPase catalytic" evidence="16">
    <location>
        <begin position="244"/>
        <end position="369"/>
    </location>
</feature>
<proteinExistence type="predicted"/>
<dbReference type="GO" id="GO:0071555">
    <property type="term" value="P:cell wall organization"/>
    <property type="evidence" value="ECO:0007669"/>
    <property type="project" value="UniProtKB-UniRule"/>
</dbReference>
<evidence type="ECO:0000256" key="15">
    <source>
        <dbReference type="SAM" id="SignalP"/>
    </source>
</evidence>
<dbReference type="FunFam" id="2.40.440.10:FF:000005">
    <property type="entry name" value="L,D-transpeptidase 2"/>
    <property type="match status" value="1"/>
</dbReference>
<dbReference type="PANTHER" id="PTHR30582:SF2">
    <property type="entry name" value="L,D-TRANSPEPTIDASE YCIB-RELATED"/>
    <property type="match status" value="1"/>
</dbReference>
<evidence type="ECO:0000259" key="16">
    <source>
        <dbReference type="PROSITE" id="PS52029"/>
    </source>
</evidence>
<comment type="pathway">
    <text evidence="1 13">Cell wall biogenesis; peptidoglycan biosynthesis.</text>
</comment>
<dbReference type="Gene3D" id="2.40.440.10">
    <property type="entry name" value="L,D-transpeptidase catalytic domain-like"/>
    <property type="match status" value="1"/>
</dbReference>
<dbReference type="GO" id="GO:0016746">
    <property type="term" value="F:acyltransferase activity"/>
    <property type="evidence" value="ECO:0007669"/>
    <property type="project" value="UniProtKB-KW"/>
</dbReference>
<dbReference type="CDD" id="cd16913">
    <property type="entry name" value="YkuD_like"/>
    <property type="match status" value="1"/>
</dbReference>
<feature type="region of interest" description="Disordered" evidence="14">
    <location>
        <begin position="401"/>
        <end position="425"/>
    </location>
</feature>